<organism evidence="1 2">
    <name type="scientific">Floridaenema evergladense BLCC-F167</name>
    <dbReference type="NCBI Taxonomy" id="3153639"/>
    <lineage>
        <taxon>Bacteria</taxon>
        <taxon>Bacillati</taxon>
        <taxon>Cyanobacteriota</taxon>
        <taxon>Cyanophyceae</taxon>
        <taxon>Oscillatoriophycideae</taxon>
        <taxon>Aerosakkonematales</taxon>
        <taxon>Aerosakkonemataceae</taxon>
        <taxon>Floridanema</taxon>
        <taxon>Floridanema evergladense</taxon>
    </lineage>
</organism>
<keyword evidence="2" id="KW-1185">Reference proteome</keyword>
<comment type="caution">
    <text evidence="1">The sequence shown here is derived from an EMBL/GenBank/DDBJ whole genome shotgun (WGS) entry which is preliminary data.</text>
</comment>
<dbReference type="EMBL" id="JBHFNT010000133">
    <property type="protein sequence ID" value="MFB2835965.1"/>
    <property type="molecule type" value="Genomic_DNA"/>
</dbReference>
<proteinExistence type="predicted"/>
<accession>A0ABV4WLM9</accession>
<dbReference type="Proteomes" id="UP001576780">
    <property type="component" value="Unassembled WGS sequence"/>
</dbReference>
<reference evidence="1 2" key="1">
    <citation type="submission" date="2024-09" db="EMBL/GenBank/DDBJ databases">
        <title>Floridaenema gen nov. (Aerosakkonemataceae, Aerosakkonematales ord. nov., Cyanobacteria) from benthic tropical and subtropical fresh waters, with the description of four new species.</title>
        <authorList>
            <person name="Moretto J.A."/>
            <person name="Berthold D.E."/>
            <person name="Lefler F.W."/>
            <person name="Huang I.-S."/>
            <person name="Laughinghouse H. IV."/>
        </authorList>
    </citation>
    <scope>NUCLEOTIDE SEQUENCE [LARGE SCALE GENOMIC DNA]</scope>
    <source>
        <strain evidence="1 2">BLCC-F167</strain>
    </source>
</reference>
<gene>
    <name evidence="1" type="ORF">ACE1CA_15650</name>
</gene>
<name>A0ABV4WLM9_9CYAN</name>
<protein>
    <submittedName>
        <fullName evidence="1">Uncharacterized protein</fullName>
    </submittedName>
</protein>
<dbReference type="RefSeq" id="WP_413278364.1">
    <property type="nucleotide sequence ID" value="NZ_JBHFNT010000133.1"/>
</dbReference>
<evidence type="ECO:0000313" key="2">
    <source>
        <dbReference type="Proteomes" id="UP001576780"/>
    </source>
</evidence>
<evidence type="ECO:0000313" key="1">
    <source>
        <dbReference type="EMBL" id="MFB2835965.1"/>
    </source>
</evidence>
<sequence>MTFLNDLWQGSCDDWSTRFIDRNLLAIGYTAWDGYINFGRGLVVCKVNKPVNSWERWQIEMMGCELKFIPESQVINYLQKSQLDSKTILYFLEILTTYYPNDEIPFLLEGNGQIDLDLLQGLAISPSECHAQVLKHWSEFQLCFITNRRNE</sequence>